<accession>A0A931E2K2</accession>
<reference evidence="1" key="1">
    <citation type="submission" date="2020-11" db="EMBL/GenBank/DDBJ databases">
        <title>Sequencing the genomes of 1000 actinobacteria strains.</title>
        <authorList>
            <person name="Klenk H.-P."/>
        </authorList>
    </citation>
    <scope>NUCLEOTIDE SEQUENCE</scope>
    <source>
        <strain evidence="1">DSM 45632</strain>
    </source>
</reference>
<keyword evidence="2" id="KW-1185">Reference proteome</keyword>
<comment type="caution">
    <text evidence="1">The sequence shown here is derived from an EMBL/GenBank/DDBJ whole genome shotgun (WGS) entry which is preliminary data.</text>
</comment>
<dbReference type="RefSeq" id="WP_196825365.1">
    <property type="nucleotide sequence ID" value="NZ_CP046980.1"/>
</dbReference>
<evidence type="ECO:0000313" key="1">
    <source>
        <dbReference type="EMBL" id="MBG6123083.1"/>
    </source>
</evidence>
<protein>
    <recommendedName>
        <fullName evidence="3">Sucrase ferredoxin</fullName>
    </recommendedName>
</protein>
<dbReference type="PANTHER" id="PTHR31902:SF22">
    <property type="entry name" value="SLL1203 PROTEIN"/>
    <property type="match status" value="1"/>
</dbReference>
<name>A0A931E2K2_9CORY</name>
<dbReference type="InterPro" id="IPR009737">
    <property type="entry name" value="Aim32/Apd1-like"/>
</dbReference>
<dbReference type="CDD" id="cd03062">
    <property type="entry name" value="TRX_Fd_Sucrase"/>
    <property type="match status" value="1"/>
</dbReference>
<evidence type="ECO:0008006" key="3">
    <source>
        <dbReference type="Google" id="ProtNLM"/>
    </source>
</evidence>
<proteinExistence type="predicted"/>
<dbReference type="Proteomes" id="UP000658613">
    <property type="component" value="Unassembled WGS sequence"/>
</dbReference>
<dbReference type="InterPro" id="IPR036249">
    <property type="entry name" value="Thioredoxin-like_sf"/>
</dbReference>
<dbReference type="AlphaFoldDB" id="A0A931E2K2"/>
<organism evidence="1 2">
    <name type="scientific">Corynebacterium aquatimens</name>
    <dbReference type="NCBI Taxonomy" id="1190508"/>
    <lineage>
        <taxon>Bacteria</taxon>
        <taxon>Bacillati</taxon>
        <taxon>Actinomycetota</taxon>
        <taxon>Actinomycetes</taxon>
        <taxon>Mycobacteriales</taxon>
        <taxon>Corynebacteriaceae</taxon>
        <taxon>Corynebacterium</taxon>
    </lineage>
</organism>
<gene>
    <name evidence="1" type="ORF">IW254_002052</name>
</gene>
<dbReference type="EMBL" id="JADOUE010000001">
    <property type="protein sequence ID" value="MBG6123083.1"/>
    <property type="molecule type" value="Genomic_DNA"/>
</dbReference>
<sequence length="304" mass="33083">MAGIPRQLCSDVEVEPLPGTAKKARFYVLFEWPGPWSRDVLDGGTFGEELSAKLKAHMDAHGAAFQLIRHPTREGRAITRHRVYLVFPELGITEGLFVDKPEALLDLDLTGPGKNRAQTRMAPLVLVCTHAKRDRCCAIKGRPLVKELDKRYPFASTGEVVWESSHVKGHRFAAAMLLMPWGYSFGRMNLEATEAMIAAAMRGQMFVPGNRGNGLLPAPAQVAELAVAQHLQLAGEDVAYGQLSLVSCEQGDGKATVVMRCGATGRKFELFLSTKPAHGVISSCGGVPKEATYWQVDDLQITGA</sequence>
<dbReference type="SUPFAM" id="SSF52833">
    <property type="entry name" value="Thioredoxin-like"/>
    <property type="match status" value="1"/>
</dbReference>
<evidence type="ECO:0000313" key="2">
    <source>
        <dbReference type="Proteomes" id="UP000658613"/>
    </source>
</evidence>
<dbReference type="Pfam" id="PF06999">
    <property type="entry name" value="Suc_Fer-like"/>
    <property type="match status" value="1"/>
</dbReference>
<dbReference type="PANTHER" id="PTHR31902">
    <property type="entry name" value="ACTIN PATCHES DISTAL PROTEIN 1"/>
    <property type="match status" value="1"/>
</dbReference>